<dbReference type="InterPro" id="IPR006553">
    <property type="entry name" value="Leu-rich_rpt_Cys-con_subtyp"/>
</dbReference>
<organism evidence="1 2">
    <name type="scientific">Enhygromyxa salina</name>
    <dbReference type="NCBI Taxonomy" id="215803"/>
    <lineage>
        <taxon>Bacteria</taxon>
        <taxon>Pseudomonadati</taxon>
        <taxon>Myxococcota</taxon>
        <taxon>Polyangia</taxon>
        <taxon>Nannocystales</taxon>
        <taxon>Nannocystaceae</taxon>
        <taxon>Enhygromyxa</taxon>
    </lineage>
</organism>
<dbReference type="InterPro" id="IPR001611">
    <property type="entry name" value="Leu-rich_rpt"/>
</dbReference>
<dbReference type="EMBL" id="PVNL01000107">
    <property type="protein sequence ID" value="PRQ03768.1"/>
    <property type="molecule type" value="Genomic_DNA"/>
</dbReference>
<dbReference type="GO" id="GO:0019005">
    <property type="term" value="C:SCF ubiquitin ligase complex"/>
    <property type="evidence" value="ECO:0007669"/>
    <property type="project" value="TreeGrafter"/>
</dbReference>
<dbReference type="PANTHER" id="PTHR13318:SF190">
    <property type="entry name" value="PARTNER OF PAIRED, ISOFORM B"/>
    <property type="match status" value="1"/>
</dbReference>
<dbReference type="NCBIfam" id="TIGR02996">
    <property type="entry name" value="rpt_mate_G_obs"/>
    <property type="match status" value="1"/>
</dbReference>
<dbReference type="RefSeq" id="WP_106092127.1">
    <property type="nucleotide sequence ID" value="NZ_PVNL01000107.1"/>
</dbReference>
<dbReference type="OrthoDB" id="5491064at2"/>
<evidence type="ECO:0000313" key="1">
    <source>
        <dbReference type="EMBL" id="PRQ03768.1"/>
    </source>
</evidence>
<dbReference type="Pfam" id="PF00560">
    <property type="entry name" value="LRR_1"/>
    <property type="match status" value="1"/>
</dbReference>
<dbReference type="InterPro" id="IPR032675">
    <property type="entry name" value="LRR_dom_sf"/>
</dbReference>
<name>A0A2S9YF80_9BACT</name>
<dbReference type="InterPro" id="IPR014338">
    <property type="entry name" value="CHP02996_rpt-companion-dom"/>
</dbReference>
<dbReference type="AlphaFoldDB" id="A0A2S9YF80"/>
<sequence>MSQKTALLQAIHAEPGDAARRLVYADLLMGEGDPRGTFITQQCRLDGMDPLDADYPLLRASTERLRATHAVTWLAPLFEVLDVPEDRREHALRTGRWTFERGFLSRLAMDIETASRVAGELARLEPLDGMTLLVSESIPDAQRSFPEISGWRQLGVEADGWFTDYSVAHVLGWGLPQVSELSLAKCSLGVSGCQLLANEATDLGQSFDDYVAPPPLPIGQLRALDLRGCAVGDAGLEVLARAPTLAALETLDLTQNRLTEPSLESLRKAAVFDNLSALSLAGNNELGPHLGRLAGWPPIARLRRLALPQTTTLDALTALFPQPSAKLRELVLTSNKALATKPELLAACAEHLTHVDLGTTRIGDAGLATLLASSSGASLTALKLNGCSLSDKAIAALVSSNLERLTELDLSSNKLTNAALEQLAAWPGLRHVTRLRLANNRKLSHDGYAALARSPYFEPFELLLGKVADEATRAAIDEWFGDRASMNS</sequence>
<reference evidence="1 2" key="1">
    <citation type="submission" date="2018-03" db="EMBL/GenBank/DDBJ databases">
        <title>Draft Genome Sequences of the Obligatory Marine Myxobacteria Enhygromyxa salina SWB007.</title>
        <authorList>
            <person name="Poehlein A."/>
            <person name="Moghaddam J.A."/>
            <person name="Harms H."/>
            <person name="Alanjari M."/>
            <person name="Koenig G.M."/>
            <person name="Daniel R."/>
            <person name="Schaeberle T.F."/>
        </authorList>
    </citation>
    <scope>NUCLEOTIDE SEQUENCE [LARGE SCALE GENOMIC DNA]</scope>
    <source>
        <strain evidence="1 2">SWB007</strain>
    </source>
</reference>
<proteinExistence type="predicted"/>
<dbReference type="Proteomes" id="UP000238823">
    <property type="component" value="Unassembled WGS sequence"/>
</dbReference>
<dbReference type="GO" id="GO:0031146">
    <property type="term" value="P:SCF-dependent proteasomal ubiquitin-dependent protein catabolic process"/>
    <property type="evidence" value="ECO:0007669"/>
    <property type="project" value="TreeGrafter"/>
</dbReference>
<dbReference type="PRINTS" id="PR00019">
    <property type="entry name" value="LEURICHRPT"/>
</dbReference>
<dbReference type="Pfam" id="PF13516">
    <property type="entry name" value="LRR_6"/>
    <property type="match status" value="3"/>
</dbReference>
<dbReference type="PROSITE" id="PS51450">
    <property type="entry name" value="LRR"/>
    <property type="match status" value="1"/>
</dbReference>
<gene>
    <name evidence="1" type="ORF">ENSA7_52350</name>
</gene>
<comment type="caution">
    <text evidence="1">The sequence shown here is derived from an EMBL/GenBank/DDBJ whole genome shotgun (WGS) entry which is preliminary data.</text>
</comment>
<accession>A0A2S9YF80</accession>
<protein>
    <submittedName>
        <fullName evidence="1">Leucine Rich repeat protein</fullName>
    </submittedName>
</protein>
<dbReference type="SMART" id="SM00367">
    <property type="entry name" value="LRR_CC"/>
    <property type="match status" value="5"/>
</dbReference>
<dbReference type="SUPFAM" id="SSF52047">
    <property type="entry name" value="RNI-like"/>
    <property type="match status" value="1"/>
</dbReference>
<dbReference type="SMART" id="SM00368">
    <property type="entry name" value="LRR_RI"/>
    <property type="match status" value="6"/>
</dbReference>
<evidence type="ECO:0000313" key="2">
    <source>
        <dbReference type="Proteomes" id="UP000238823"/>
    </source>
</evidence>
<dbReference type="Gene3D" id="3.80.10.10">
    <property type="entry name" value="Ribonuclease Inhibitor"/>
    <property type="match status" value="2"/>
</dbReference>
<dbReference type="PANTHER" id="PTHR13318">
    <property type="entry name" value="PARTNER OF PAIRED, ISOFORM B-RELATED"/>
    <property type="match status" value="1"/>
</dbReference>